<reference evidence="1 2" key="1">
    <citation type="journal article" date="2022" name="DNA Res.">
        <title>Chromosomal-level genome assembly of the orchid tree Bauhinia variegata (Leguminosae; Cercidoideae) supports the allotetraploid origin hypothesis of Bauhinia.</title>
        <authorList>
            <person name="Zhong Y."/>
            <person name="Chen Y."/>
            <person name="Zheng D."/>
            <person name="Pang J."/>
            <person name="Liu Y."/>
            <person name="Luo S."/>
            <person name="Meng S."/>
            <person name="Qian L."/>
            <person name="Wei D."/>
            <person name="Dai S."/>
            <person name="Zhou R."/>
        </authorList>
    </citation>
    <scope>NUCLEOTIDE SEQUENCE [LARGE SCALE GENOMIC DNA]</scope>
    <source>
        <strain evidence="1">BV-YZ2020</strain>
    </source>
</reference>
<evidence type="ECO:0000313" key="1">
    <source>
        <dbReference type="EMBL" id="KAI4357463.1"/>
    </source>
</evidence>
<dbReference type="Proteomes" id="UP000828941">
    <property type="component" value="Chromosome 1"/>
</dbReference>
<keyword evidence="2" id="KW-1185">Reference proteome</keyword>
<protein>
    <submittedName>
        <fullName evidence="1">Uncharacterized protein</fullName>
    </submittedName>
</protein>
<comment type="caution">
    <text evidence="1">The sequence shown here is derived from an EMBL/GenBank/DDBJ whole genome shotgun (WGS) entry which is preliminary data.</text>
</comment>
<name>A0ACB9Q9L2_BAUVA</name>
<evidence type="ECO:0000313" key="2">
    <source>
        <dbReference type="Proteomes" id="UP000828941"/>
    </source>
</evidence>
<gene>
    <name evidence="1" type="ORF">L6164_001411</name>
</gene>
<organism evidence="1 2">
    <name type="scientific">Bauhinia variegata</name>
    <name type="common">Purple orchid tree</name>
    <name type="synonym">Phanera variegata</name>
    <dbReference type="NCBI Taxonomy" id="167791"/>
    <lineage>
        <taxon>Eukaryota</taxon>
        <taxon>Viridiplantae</taxon>
        <taxon>Streptophyta</taxon>
        <taxon>Embryophyta</taxon>
        <taxon>Tracheophyta</taxon>
        <taxon>Spermatophyta</taxon>
        <taxon>Magnoliopsida</taxon>
        <taxon>eudicotyledons</taxon>
        <taxon>Gunneridae</taxon>
        <taxon>Pentapetalae</taxon>
        <taxon>rosids</taxon>
        <taxon>fabids</taxon>
        <taxon>Fabales</taxon>
        <taxon>Fabaceae</taxon>
        <taxon>Cercidoideae</taxon>
        <taxon>Cercideae</taxon>
        <taxon>Bauhiniinae</taxon>
        <taxon>Bauhinia</taxon>
    </lineage>
</organism>
<proteinExistence type="predicted"/>
<dbReference type="EMBL" id="CM039426">
    <property type="protein sequence ID" value="KAI4357463.1"/>
    <property type="molecule type" value="Genomic_DNA"/>
</dbReference>
<accession>A0ACB9Q9L2</accession>
<sequence length="123" mass="13339">MLEAECSHKFHFINASASPLPLRQFLAAHHYEPSSFLALLSLGAYPDITADVLQLLPSLSLIVTNSIGIDHIDLLECRCKGVQVANAGIVFSEDVVDVAVGLLIDVTRKKSLLITDLNYAANH</sequence>